<dbReference type="PROSITE" id="PS51779">
    <property type="entry name" value="POTRA"/>
    <property type="match status" value="4"/>
</dbReference>
<evidence type="ECO:0000256" key="8">
    <source>
        <dbReference type="HAMAP-Rule" id="MF_01430"/>
    </source>
</evidence>
<evidence type="ECO:0000256" key="3">
    <source>
        <dbReference type="ARBA" id="ARBA00022692"/>
    </source>
</evidence>
<evidence type="ECO:0000256" key="6">
    <source>
        <dbReference type="ARBA" id="ARBA00023136"/>
    </source>
</evidence>
<dbReference type="NCBIfam" id="TIGR03303">
    <property type="entry name" value="OM_YaeT"/>
    <property type="match status" value="1"/>
</dbReference>
<dbReference type="Gene3D" id="3.10.20.310">
    <property type="entry name" value="membrane protein fhac"/>
    <property type="match status" value="5"/>
</dbReference>
<organism evidence="11 12">
    <name type="scientific">Orrella daihaiensis</name>
    <dbReference type="NCBI Taxonomy" id="2782176"/>
    <lineage>
        <taxon>Bacteria</taxon>
        <taxon>Pseudomonadati</taxon>
        <taxon>Pseudomonadota</taxon>
        <taxon>Betaproteobacteria</taxon>
        <taxon>Burkholderiales</taxon>
        <taxon>Alcaligenaceae</taxon>
        <taxon>Orrella</taxon>
    </lineage>
</organism>
<dbReference type="PANTHER" id="PTHR12815">
    <property type="entry name" value="SORTING AND ASSEMBLY MACHINERY SAMM50 PROTEIN FAMILY MEMBER"/>
    <property type="match status" value="1"/>
</dbReference>
<proteinExistence type="inferred from homology"/>
<keyword evidence="7 8" id="KW-0998">Cell outer membrane</keyword>
<comment type="function">
    <text evidence="8">Part of the outer membrane protein assembly complex, which is involved in assembly and insertion of beta-barrel proteins into the outer membrane.</text>
</comment>
<dbReference type="Pfam" id="PF07244">
    <property type="entry name" value="POTRA"/>
    <property type="match status" value="5"/>
</dbReference>
<evidence type="ECO:0000259" key="10">
    <source>
        <dbReference type="PROSITE" id="PS51779"/>
    </source>
</evidence>
<evidence type="ECO:0000256" key="4">
    <source>
        <dbReference type="ARBA" id="ARBA00022729"/>
    </source>
</evidence>
<dbReference type="PIRSF" id="PIRSF006076">
    <property type="entry name" value="OM_assembly_OMP85"/>
    <property type="match status" value="1"/>
</dbReference>
<evidence type="ECO:0000313" key="11">
    <source>
        <dbReference type="EMBL" id="UOD49366.1"/>
    </source>
</evidence>
<dbReference type="InterPro" id="IPR034746">
    <property type="entry name" value="POTRA"/>
</dbReference>
<dbReference type="InterPro" id="IPR023707">
    <property type="entry name" value="OM_assembly_BamA"/>
</dbReference>
<protein>
    <recommendedName>
        <fullName evidence="8 9">Outer membrane protein assembly factor BamA</fullName>
    </recommendedName>
</protein>
<evidence type="ECO:0000256" key="9">
    <source>
        <dbReference type="NCBIfam" id="TIGR03303"/>
    </source>
</evidence>
<keyword evidence="4 8" id="KW-0732">Signal</keyword>
<keyword evidence="5 8" id="KW-0677">Repeat</keyword>
<dbReference type="HAMAP" id="MF_01430">
    <property type="entry name" value="OM_assembly_BamA"/>
    <property type="match status" value="1"/>
</dbReference>
<keyword evidence="12" id="KW-1185">Reference proteome</keyword>
<keyword evidence="3 8" id="KW-0812">Transmembrane</keyword>
<gene>
    <name evidence="8 11" type="primary">bamA</name>
    <name evidence="11" type="ORF">DHf2319_07640</name>
</gene>
<evidence type="ECO:0000256" key="5">
    <source>
        <dbReference type="ARBA" id="ARBA00022737"/>
    </source>
</evidence>
<dbReference type="InterPro" id="IPR039910">
    <property type="entry name" value="D15-like"/>
</dbReference>
<evidence type="ECO:0000256" key="1">
    <source>
        <dbReference type="ARBA" id="ARBA00004370"/>
    </source>
</evidence>
<comment type="similarity">
    <text evidence="8">Belongs to the BamA family.</text>
</comment>
<dbReference type="PANTHER" id="PTHR12815:SF23">
    <property type="entry name" value="OUTER MEMBRANE PROTEIN ASSEMBLY FACTOR BAMA"/>
    <property type="match status" value="1"/>
</dbReference>
<dbReference type="Gene3D" id="2.40.160.50">
    <property type="entry name" value="membrane protein fhac: a member of the omp85/tpsb transporter family"/>
    <property type="match status" value="1"/>
</dbReference>
<reference evidence="11 12" key="1">
    <citation type="submission" date="2020-11" db="EMBL/GenBank/DDBJ databases">
        <title>Algicoccus daihaiensis sp.nov., isolated from Daihai Lake in Inner Mongolia.</title>
        <authorList>
            <person name="Kai J."/>
        </authorList>
    </citation>
    <scope>NUCLEOTIDE SEQUENCE [LARGE SCALE GENOMIC DNA]</scope>
    <source>
        <strain evidence="12">f23</strain>
    </source>
</reference>
<accession>A0ABY4AGG3</accession>
<evidence type="ECO:0000256" key="7">
    <source>
        <dbReference type="ARBA" id="ARBA00023237"/>
    </source>
</evidence>
<evidence type="ECO:0000256" key="2">
    <source>
        <dbReference type="ARBA" id="ARBA00022452"/>
    </source>
</evidence>
<feature type="domain" description="POTRA" evidence="10">
    <location>
        <begin position="283"/>
        <end position="361"/>
    </location>
</feature>
<feature type="domain" description="POTRA" evidence="10">
    <location>
        <begin position="192"/>
        <end position="280"/>
    </location>
</feature>
<name>A0ABY4AGG3_9BURK</name>
<dbReference type="RefSeq" id="WP_243477526.1">
    <property type="nucleotide sequence ID" value="NZ_CP063982.1"/>
</dbReference>
<dbReference type="InterPro" id="IPR010827">
    <property type="entry name" value="BamA/TamA_POTRA"/>
</dbReference>
<dbReference type="EMBL" id="CP063982">
    <property type="protein sequence ID" value="UOD49366.1"/>
    <property type="molecule type" value="Genomic_DNA"/>
</dbReference>
<sequence length="780" mass="85933">MRASQLGQPEGKILKLKGLLAFFLVAVVLAVPSLASAFTPFKVKDIRVDGIQRTEAGTVFAYVPVKVGDTFTEEMATDIIRELYSTGFFSDVRISTANDIVVVTVQERPVIASISFTGMREFESKQIIEAFQQVGFGEGRIFDQAMLEQAEFELQQQYLSKAKYGVEITATTTPLPRNRVGVNFDVFEGSVAKIKEIRIIGNEAFSEGDLLDLMQLTTSGYLTWYTDTDKYSREKLEADMESIRSFYLDRGYLEFSMETPQVTISPDRQDIYITISISEGKPYTVSDVQLAGNLLSLDQEIEALVTIKAGETFSGAKSNETSVAIRSYLGDLGYAFANVNPNPVLDREKQTVALTFFVDPSRRVYVRKVEITGNERTRDTVARREIRQLEAAWYDGGAIKLSKERLERLGYFQEVDVTTEPVPGSVDQVDVNVKVTERQTGAINLGIGYGQTDGVILSAGISEKNVFGSGTELDFSVNTSQDARTFVLSHTDPYWTLDGVSRTTSGYYRTVTPSLNNPGNYEVISAGGGFNFGVPISEFDRVSLGLNFEHNKISLYEDSPLAYEQYVDAYGDATNTPILSAGWSKDTRDSVLNPTRGSFTRLSATVGTVSLKYYMLSAQHQHFIPIGRDYTLAFNALFDYGDVYNSDNPFPVIKDVFAGGIGTVRGYQGNSLGPKDPRTGTYLGGSRRVVGNVQFFFPLPGSGRDKTLRLFVFGDAGQVYGTGAGNSSDTVDFGDLRYSTGFGMSWLSPMGPLQLVYAKALNAKEGDETQVFQFQVGSAF</sequence>
<comment type="subunit">
    <text evidence="8">Part of the Bam complex.</text>
</comment>
<keyword evidence="6 8" id="KW-0472">Membrane</keyword>
<keyword evidence="2 8" id="KW-1134">Transmembrane beta strand</keyword>
<feature type="domain" description="POTRA" evidence="10">
    <location>
        <begin position="41"/>
        <end position="108"/>
    </location>
</feature>
<evidence type="ECO:0000313" key="12">
    <source>
        <dbReference type="Proteomes" id="UP000831607"/>
    </source>
</evidence>
<dbReference type="Proteomes" id="UP000831607">
    <property type="component" value="Chromosome"/>
</dbReference>
<feature type="domain" description="POTRA" evidence="10">
    <location>
        <begin position="364"/>
        <end position="438"/>
    </location>
</feature>
<dbReference type="InterPro" id="IPR000184">
    <property type="entry name" value="Bac_surfAg_D15"/>
</dbReference>
<dbReference type="Pfam" id="PF01103">
    <property type="entry name" value="Omp85"/>
    <property type="match status" value="1"/>
</dbReference>
<comment type="subcellular location">
    <subcellularLocation>
        <location evidence="8">Cell outer membrane</location>
    </subcellularLocation>
    <subcellularLocation>
        <location evidence="1">Membrane</location>
    </subcellularLocation>
</comment>